<dbReference type="InterPro" id="IPR027463">
    <property type="entry name" value="AcrB_DN_DC_subdom"/>
</dbReference>
<evidence type="ECO:0000313" key="3">
    <source>
        <dbReference type="EMBL" id="TMQ70922.1"/>
    </source>
</evidence>
<keyword evidence="2" id="KW-0472">Membrane</keyword>
<feature type="transmembrane region" description="Helical" evidence="2">
    <location>
        <begin position="386"/>
        <end position="408"/>
    </location>
</feature>
<dbReference type="Gene3D" id="1.20.1640.10">
    <property type="entry name" value="Multidrug efflux transporter AcrB transmembrane domain"/>
    <property type="match status" value="2"/>
</dbReference>
<dbReference type="SUPFAM" id="SSF82693">
    <property type="entry name" value="Multidrug efflux transporter AcrB pore domain, PN1, PN2, PC1 and PC2 subdomains"/>
    <property type="match status" value="2"/>
</dbReference>
<evidence type="ECO:0000256" key="1">
    <source>
        <dbReference type="SAM" id="MobiDB-lite"/>
    </source>
</evidence>
<dbReference type="InterPro" id="IPR001036">
    <property type="entry name" value="Acrflvin-R"/>
</dbReference>
<dbReference type="Gene3D" id="3.30.70.1430">
    <property type="entry name" value="Multidrug efflux transporter AcrB pore domain"/>
    <property type="match status" value="2"/>
</dbReference>
<evidence type="ECO:0000313" key="4">
    <source>
        <dbReference type="Proteomes" id="UP000319836"/>
    </source>
</evidence>
<dbReference type="SUPFAM" id="SSF82714">
    <property type="entry name" value="Multidrug efflux transporter AcrB TolC docking domain, DN and DC subdomains"/>
    <property type="match status" value="2"/>
</dbReference>
<dbReference type="SUPFAM" id="SSF82866">
    <property type="entry name" value="Multidrug efflux transporter AcrB transmembrane domain"/>
    <property type="match status" value="2"/>
</dbReference>
<dbReference type="EMBL" id="VBPA01000167">
    <property type="protein sequence ID" value="TMQ70922.1"/>
    <property type="molecule type" value="Genomic_DNA"/>
</dbReference>
<feature type="region of interest" description="Disordered" evidence="1">
    <location>
        <begin position="1"/>
        <end position="53"/>
    </location>
</feature>
<name>A0A538U4V4_UNCEI</name>
<comment type="caution">
    <text evidence="3">The sequence shown here is derived from an EMBL/GenBank/DDBJ whole genome shotgun (WGS) entry which is preliminary data.</text>
</comment>
<feature type="transmembrane region" description="Helical" evidence="2">
    <location>
        <begin position="474"/>
        <end position="495"/>
    </location>
</feature>
<dbReference type="PANTHER" id="PTHR32063:SF73">
    <property type="entry name" value="RND SUPERFAMILY EFFLUX PUMP PERMEASE COMPONENT 1"/>
    <property type="match status" value="1"/>
</dbReference>
<dbReference type="PANTHER" id="PTHR32063">
    <property type="match status" value="1"/>
</dbReference>
<protein>
    <submittedName>
        <fullName evidence="3">Efflux RND transporter permease subunit</fullName>
    </submittedName>
</protein>
<feature type="transmembrane region" description="Helical" evidence="2">
    <location>
        <begin position="1021"/>
        <end position="1040"/>
    </location>
</feature>
<feature type="transmembrane region" description="Helical" evidence="2">
    <location>
        <begin position="564"/>
        <end position="584"/>
    </location>
</feature>
<keyword evidence="2" id="KW-0812">Transmembrane</keyword>
<dbReference type="Proteomes" id="UP000319836">
    <property type="component" value="Unassembled WGS sequence"/>
</dbReference>
<dbReference type="PRINTS" id="PR00702">
    <property type="entry name" value="ACRIFLAVINRP"/>
</dbReference>
<feature type="transmembrane region" description="Helical" evidence="2">
    <location>
        <begin position="884"/>
        <end position="903"/>
    </location>
</feature>
<dbReference type="GO" id="GO:0042910">
    <property type="term" value="F:xenobiotic transmembrane transporter activity"/>
    <property type="evidence" value="ECO:0007669"/>
    <property type="project" value="TreeGrafter"/>
</dbReference>
<proteinExistence type="predicted"/>
<dbReference type="Gene3D" id="3.30.70.1440">
    <property type="entry name" value="Multidrug efflux transporter AcrB pore domain"/>
    <property type="match status" value="1"/>
</dbReference>
<dbReference type="AlphaFoldDB" id="A0A538U4V4"/>
<feature type="transmembrane region" description="Helical" evidence="2">
    <location>
        <begin position="982"/>
        <end position="1001"/>
    </location>
</feature>
<feature type="transmembrane region" description="Helical" evidence="2">
    <location>
        <begin position="910"/>
        <end position="931"/>
    </location>
</feature>
<gene>
    <name evidence="3" type="ORF">E6K80_07090</name>
</gene>
<dbReference type="GO" id="GO:0005886">
    <property type="term" value="C:plasma membrane"/>
    <property type="evidence" value="ECO:0007669"/>
    <property type="project" value="TreeGrafter"/>
</dbReference>
<evidence type="ECO:0000256" key="2">
    <source>
        <dbReference type="SAM" id="Phobius"/>
    </source>
</evidence>
<reference evidence="3 4" key="1">
    <citation type="journal article" date="2019" name="Nat. Microbiol.">
        <title>Mediterranean grassland soil C-N compound turnover is dependent on rainfall and depth, and is mediated by genomically divergent microorganisms.</title>
        <authorList>
            <person name="Diamond S."/>
            <person name="Andeer P.F."/>
            <person name="Li Z."/>
            <person name="Crits-Christoph A."/>
            <person name="Burstein D."/>
            <person name="Anantharaman K."/>
            <person name="Lane K.R."/>
            <person name="Thomas B.C."/>
            <person name="Pan C."/>
            <person name="Northen T.R."/>
            <person name="Banfield J.F."/>
        </authorList>
    </citation>
    <scope>NUCLEOTIDE SEQUENCE [LARGE SCALE GENOMIC DNA]</scope>
    <source>
        <strain evidence="3">WS_10</strain>
    </source>
</reference>
<dbReference type="Gene3D" id="3.30.2090.10">
    <property type="entry name" value="Multidrug efflux transporter AcrB TolC docking domain, DN and DC subdomains"/>
    <property type="match status" value="2"/>
</dbReference>
<dbReference type="Pfam" id="PF00873">
    <property type="entry name" value="ACR_tran"/>
    <property type="match status" value="1"/>
</dbReference>
<organism evidence="3 4">
    <name type="scientific">Eiseniibacteriota bacterium</name>
    <dbReference type="NCBI Taxonomy" id="2212470"/>
    <lineage>
        <taxon>Bacteria</taxon>
        <taxon>Candidatus Eiseniibacteriota</taxon>
    </lineage>
</organism>
<feature type="transmembrane region" description="Helical" evidence="2">
    <location>
        <begin position="937"/>
        <end position="961"/>
    </location>
</feature>
<feature type="transmembrane region" description="Helical" evidence="2">
    <location>
        <begin position="441"/>
        <end position="462"/>
    </location>
</feature>
<feature type="transmembrane region" description="Helical" evidence="2">
    <location>
        <begin position="507"/>
        <end position="530"/>
    </location>
</feature>
<feature type="transmembrane region" description="Helical" evidence="2">
    <location>
        <begin position="415"/>
        <end position="435"/>
    </location>
</feature>
<sequence length="1057" mass="115812">MGSREGSNDRGGPWCETLETTRQTAGCRRAARERRGDRDVDDERVSLEGSPRSLGTSPLVNLPRWSLRNPVTAGTTIASLVMLGAISVPKLPLAFLPEVSFPQLEIQIPYPDALPAQVEEQITRPAEEALATLSKVRKINSWSAPTGATIDMEFDWGQDIAPLRVEAREKLERIRDQLPVDVDRIVVNSFRSSDIPVLECRIAADRDLSRDYELLNRHVADPLRRVPGVAKVDLYGVEPPQVRIDFRLADLQSHGLDADQILTRLDASSRSVSAGVLRQKDEAWPLRVVNQFGSLEEFKRFPITPDGLRLEDVATVALAEPELDYGSHLDRGRAIGLNVVKESGANTVAVAKRAQAVLRDLERDPMLRGIRVITFTDQAEQIENSLAGLLQAGIVGAILATLLLFFFLRRLSTTLVVAGAIPLSLLAAAAVLYFGGRTLNILSMMGLMLATGMLVDNAVVVLESIHRLSGSREVLPAVISSTATSIIVFLPLVLGGRTEITTWIGEIGRTIIFTLIASLFLSLTVIPLAMGRLLDVGMGKPAQLLVRMAATHQRMLAWTLRHRPAAAGIAFGLFVLAIVMFLPVDKSTFTATKVEAVQLRYEFSDNVNYREAERYVNRVEEWIQPRQDSLHVKSTYSYFGNNEAMTRAYLANGWADDEGARKVRKTLREGLPELPGLTLHLEDNEGSSESARLAVRLYGEAGPRMDQLAEEVQRRLARVDGLTDVVVGGERGREEVEVVVDRERAMQYGLTTAAVGGSVAEFFRGRSLARFRGPEGEVEVQARLADEDRQSLDRLRAMPLAPQGGRGSVPLAAVADFRTVRTPAAVERQQRHSIVSVRGNYDSKKAGEVRARVRAVMDGMSFPTGSSWSFGQGFEEEDATQKEMLVNLLLALALVYLVMAALFESLLHPFAIMFALPFAFVGIAATCFLTASPFNLMAQIGLLILIGIVVNNGIVLVHHIHQLRERGMPRTEAILAAASHRLRPILMTTMCTVLGMLPLAIGGNHVGDVLYYPLARTVMGGLVASTLLTLLLVPCLYTLLEDSANLVARVWQGGARG</sequence>
<dbReference type="Gene3D" id="3.30.70.1320">
    <property type="entry name" value="Multidrug efflux transporter AcrB pore domain like"/>
    <property type="match status" value="1"/>
</dbReference>
<keyword evidence="2" id="KW-1133">Transmembrane helix</keyword>
<accession>A0A538U4V4</accession>
<feature type="compositionally biased region" description="Basic and acidic residues" evidence="1">
    <location>
        <begin position="33"/>
        <end position="46"/>
    </location>
</feature>